<proteinExistence type="predicted"/>
<dbReference type="EMBL" id="BAAALF010000012">
    <property type="protein sequence ID" value="GAA1223410.1"/>
    <property type="molecule type" value="Genomic_DNA"/>
</dbReference>
<organism evidence="1 2">
    <name type="scientific">Kitasatospora nipponensis</name>
    <dbReference type="NCBI Taxonomy" id="258049"/>
    <lineage>
        <taxon>Bacteria</taxon>
        <taxon>Bacillati</taxon>
        <taxon>Actinomycetota</taxon>
        <taxon>Actinomycetes</taxon>
        <taxon>Kitasatosporales</taxon>
        <taxon>Streptomycetaceae</taxon>
        <taxon>Kitasatospora</taxon>
    </lineage>
</organism>
<dbReference type="RefSeq" id="WP_344440061.1">
    <property type="nucleotide sequence ID" value="NZ_BAAALF010000012.1"/>
</dbReference>
<keyword evidence="2" id="KW-1185">Reference proteome</keyword>
<evidence type="ECO:0008006" key="3">
    <source>
        <dbReference type="Google" id="ProtNLM"/>
    </source>
</evidence>
<dbReference type="InterPro" id="IPR011990">
    <property type="entry name" value="TPR-like_helical_dom_sf"/>
</dbReference>
<accession>A0ABN1VXU8</accession>
<protein>
    <recommendedName>
        <fullName evidence="3">Tetratricopeptide repeat protein</fullName>
    </recommendedName>
</protein>
<evidence type="ECO:0000313" key="2">
    <source>
        <dbReference type="Proteomes" id="UP001500037"/>
    </source>
</evidence>
<dbReference type="SUPFAM" id="SSF48452">
    <property type="entry name" value="TPR-like"/>
    <property type="match status" value="1"/>
</dbReference>
<dbReference type="Proteomes" id="UP001500037">
    <property type="component" value="Unassembled WGS sequence"/>
</dbReference>
<name>A0ABN1VXU8_9ACTN</name>
<reference evidence="1 2" key="1">
    <citation type="journal article" date="2019" name="Int. J. Syst. Evol. Microbiol.">
        <title>The Global Catalogue of Microorganisms (GCM) 10K type strain sequencing project: providing services to taxonomists for standard genome sequencing and annotation.</title>
        <authorList>
            <consortium name="The Broad Institute Genomics Platform"/>
            <consortium name="The Broad Institute Genome Sequencing Center for Infectious Disease"/>
            <person name="Wu L."/>
            <person name="Ma J."/>
        </authorList>
    </citation>
    <scope>NUCLEOTIDE SEQUENCE [LARGE SCALE GENOMIC DNA]</scope>
    <source>
        <strain evidence="1 2">JCM 13004</strain>
    </source>
</reference>
<comment type="caution">
    <text evidence="1">The sequence shown here is derived from an EMBL/GenBank/DDBJ whole genome shotgun (WGS) entry which is preliminary data.</text>
</comment>
<gene>
    <name evidence="1" type="ORF">GCM10009665_12110</name>
</gene>
<evidence type="ECO:0000313" key="1">
    <source>
        <dbReference type="EMBL" id="GAA1223410.1"/>
    </source>
</evidence>
<sequence length="822" mass="88778">MSTDIWGWVHETHSRLSDSGQHRLATALVEIAGHAVDGRNEQLDAMYPEALASARALNLPWVEVFLRHWRLQNLLNKRHQGERAMTEAVSLLEFAHREETAGCPQSVCAVQDFTICHANIDGPGYVPERLAVLEETLARVEPARACFDCLSREYADTLEDDGRAEAALAHLDRAQARIQAAGESVSLAFGHARASACYRLGRYEQALTALATAERAYTAARHTLDEDDLRKLGVHRARALAALGRWDEALEQLPAAEAAEEYADIRHRWADAVERLVAADRYPNDARLGARLAGWVSYLDTAGSHRPCVDLVLVAGRLAVRRGARQVALALVATGERKLALLRRTDTVAGPLAELTEAARALPVPVLPVPAAELLGWFGARDERAGGQEGDGAPADQPVEADLDLLAAAWTQLTAGPDGAAPSGAVPAGADGAGGADGAEVAATDLLLNLAGLLASLGHEHASAELLWARLDRDPGHEELVGMLTSVLIEAADADGVRRLAGRVAADRPADAHWIRARWALAESRWAQAVEECQALLALEPDRINPRRLAASAATELGDHATAQRLYRELLEHALPTEGTPPELRYRTVQPSDLWHLITAATANRDWPAVREVGARLGIEFDEPHGPVDEEWQLITVRARRTNGATTDLPALRTGPATARILPVLGEDVPLNHRDLVVFAPALLEPEPAEDAGEEERARWRPTFELLTLLDPAGYTSYWIDGGWPGPQAWDELRTALDAAGYGVWAYSGSQYLITDPADEDGALRGLYAAVGVPPTASAAEADALLTELTASWPHPLAWLDLATAAGADPKRHEEVVERYGL</sequence>
<dbReference type="Gene3D" id="1.25.40.10">
    <property type="entry name" value="Tetratricopeptide repeat domain"/>
    <property type="match status" value="2"/>
</dbReference>